<organism evidence="1 2">
    <name type="scientific">Halorubrum ezzemoulense</name>
    <name type="common">Halorubrum chaoviator</name>
    <dbReference type="NCBI Taxonomy" id="337243"/>
    <lineage>
        <taxon>Archaea</taxon>
        <taxon>Methanobacteriati</taxon>
        <taxon>Methanobacteriota</taxon>
        <taxon>Stenosarchaea group</taxon>
        <taxon>Halobacteria</taxon>
        <taxon>Halobacteriales</taxon>
        <taxon>Haloferacaceae</taxon>
        <taxon>Halorubrum</taxon>
    </lineage>
</organism>
<keyword evidence="1" id="KW-0614">Plasmid</keyword>
<evidence type="ECO:0000313" key="2">
    <source>
        <dbReference type="Proteomes" id="UP000293073"/>
    </source>
</evidence>
<dbReference type="GeneID" id="301361706"/>
<proteinExistence type="predicted"/>
<dbReference type="EMBL" id="CP034941">
    <property type="protein sequence ID" value="QAY21789.1"/>
    <property type="molecule type" value="Genomic_DNA"/>
</dbReference>
<dbReference type="OrthoDB" id="382074at2157"/>
<accession>A0A481RL74</accession>
<geneLocation type="plasmid" evidence="2">
    <name>megaPlasmid</name>
</geneLocation>
<reference evidence="2" key="1">
    <citation type="submission" date="2019-01" db="EMBL/GenBank/DDBJ databases">
        <title>Complete genome of Halorubrum ezzemoulense strain FB21.</title>
        <authorList>
            <person name="Feng Y."/>
            <person name="Louyakis A.S."/>
            <person name="Papke R.T."/>
            <person name="Gogarten J.P."/>
        </authorList>
    </citation>
    <scope>NUCLEOTIDE SEQUENCE [LARGE SCALE GENOMIC DNA]</scope>
    <source>
        <strain evidence="2">Fb21</strain>
        <plasmid evidence="2">megaPlasmid</plasmid>
    </source>
</reference>
<dbReference type="RefSeq" id="WP_129452622.1">
    <property type="nucleotide sequence ID" value="NZ_CP034941.1"/>
</dbReference>
<gene>
    <name evidence="1" type="ORF">EO776_17810</name>
</gene>
<sequence>MKTTERSLCQLWGYPDVVDAVLLVVGVVIDRGLGQLSVACLSYCPTDFLLKQVLDSIFGQSIEKQWMILLDQVFGRVPNIVRILRRQKSS</sequence>
<evidence type="ECO:0000313" key="1">
    <source>
        <dbReference type="EMBL" id="QAY21789.1"/>
    </source>
</evidence>
<name>A0A481RL74_HALEZ</name>
<dbReference type="Proteomes" id="UP000293073">
    <property type="component" value="Plasmid megaplasmid"/>
</dbReference>
<protein>
    <submittedName>
        <fullName evidence="1">Uncharacterized protein</fullName>
    </submittedName>
</protein>
<dbReference type="KEGG" id="hezz:EO776_17810"/>
<dbReference type="AlphaFoldDB" id="A0A481RL74"/>